<keyword evidence="1" id="KW-0472">Membrane</keyword>
<keyword evidence="1" id="KW-0812">Transmembrane</keyword>
<evidence type="ECO:0000256" key="1">
    <source>
        <dbReference type="SAM" id="Phobius"/>
    </source>
</evidence>
<accession>W7BP22</accession>
<evidence type="ECO:0000313" key="3">
    <source>
        <dbReference type="Proteomes" id="UP000019253"/>
    </source>
</evidence>
<dbReference type="AlphaFoldDB" id="W7BP22"/>
<dbReference type="PATRIC" id="fig|1265819.5.peg.540"/>
<keyword evidence="3" id="KW-1185">Reference proteome</keyword>
<comment type="caution">
    <text evidence="2">The sequence shown here is derived from an EMBL/GenBank/DDBJ whole genome shotgun (WGS) entry which is preliminary data.</text>
</comment>
<reference evidence="2 3" key="1">
    <citation type="journal article" date="2014" name="Int. J. Syst. Evol. Microbiol.">
        <title>Listeria floridensis sp. nov., Listeria aquatica sp. nov., Listeria cornellensis sp. nov., Listeria riparia sp. nov. and Listeria grandensis sp. nov., from agricultural and natural environments.</title>
        <authorList>
            <person name="den Bakker H.C."/>
            <person name="Warchocki S."/>
            <person name="Wright E.M."/>
            <person name="Allred A.F."/>
            <person name="Ahlstrom C."/>
            <person name="Manuel C.S."/>
            <person name="Stasiewicz M.J."/>
            <person name="Burrell A."/>
            <person name="Roof S."/>
            <person name="Strawn L."/>
            <person name="Fortes E.D."/>
            <person name="Nightingale K.K."/>
            <person name="Kephart D."/>
            <person name="Wiedmann M."/>
        </authorList>
    </citation>
    <scope>NUCLEOTIDE SEQUENCE [LARGE SCALE GENOMIC DNA]</scope>
    <source>
        <strain evidence="3">FSL F6-971</strain>
    </source>
</reference>
<proteinExistence type="predicted"/>
<keyword evidence="1" id="KW-1133">Transmembrane helix</keyword>
<gene>
    <name evidence="2" type="ORF">PGRAN_02745</name>
</gene>
<sequence>MSQDFVTRLDLLEHGDKLKSEFTKDLKEVKEEVLDLKTMVLPLAVSAEQTAKNTEKMSETLERFASNTTVHLHKHDLDISKMQGNVEVGRERKQGNTSIIVAIITITGGVIGTIIGLAPLFWN</sequence>
<dbReference type="STRING" id="1265819.PGRAN_02745"/>
<feature type="transmembrane region" description="Helical" evidence="1">
    <location>
        <begin position="99"/>
        <end position="122"/>
    </location>
</feature>
<dbReference type="Proteomes" id="UP000019253">
    <property type="component" value="Unassembled WGS sequence"/>
</dbReference>
<dbReference type="EMBL" id="AODD01000002">
    <property type="protein sequence ID" value="EUJ24776.1"/>
    <property type="molecule type" value="Genomic_DNA"/>
</dbReference>
<organism evidence="2 3">
    <name type="scientific">Listeria grandensis FSL F6-0971</name>
    <dbReference type="NCBI Taxonomy" id="1265819"/>
    <lineage>
        <taxon>Bacteria</taxon>
        <taxon>Bacillati</taxon>
        <taxon>Bacillota</taxon>
        <taxon>Bacilli</taxon>
        <taxon>Bacillales</taxon>
        <taxon>Listeriaceae</taxon>
        <taxon>Listeria</taxon>
    </lineage>
</organism>
<evidence type="ECO:0000313" key="2">
    <source>
        <dbReference type="EMBL" id="EUJ24776.1"/>
    </source>
</evidence>
<protein>
    <submittedName>
        <fullName evidence="2">Uncharacterized protein</fullName>
    </submittedName>
</protein>
<name>W7BP22_9LIST</name>